<dbReference type="EMBL" id="CP058561">
    <property type="protein sequence ID" value="QUH30887.1"/>
    <property type="molecule type" value="Genomic_DNA"/>
</dbReference>
<feature type="domain" description="Periplasmic binding protein" evidence="4">
    <location>
        <begin position="27"/>
        <end position="281"/>
    </location>
</feature>
<dbReference type="PANTHER" id="PTHR46847:SF1">
    <property type="entry name" value="D-ALLOSE-BINDING PERIPLASMIC PROTEIN-RELATED"/>
    <property type="match status" value="1"/>
</dbReference>
<evidence type="ECO:0000256" key="1">
    <source>
        <dbReference type="ARBA" id="ARBA00004196"/>
    </source>
</evidence>
<dbReference type="InterPro" id="IPR028082">
    <property type="entry name" value="Peripla_BP_I"/>
</dbReference>
<reference evidence="5 6" key="1">
    <citation type="submission" date="2020-07" db="EMBL/GenBank/DDBJ databases">
        <title>Vallitalea guaymasensis genome.</title>
        <authorList>
            <person name="Postec A."/>
        </authorList>
    </citation>
    <scope>NUCLEOTIDE SEQUENCE [LARGE SCALE GENOMIC DNA]</scope>
    <source>
        <strain evidence="5 6">Ra1766G1</strain>
    </source>
</reference>
<comment type="similarity">
    <text evidence="2">Belongs to the bacterial solute-binding protein 2 family.</text>
</comment>
<dbReference type="GO" id="GO:0030246">
    <property type="term" value="F:carbohydrate binding"/>
    <property type="evidence" value="ECO:0007669"/>
    <property type="project" value="UniProtKB-ARBA"/>
</dbReference>
<dbReference type="GO" id="GO:0030313">
    <property type="term" value="C:cell envelope"/>
    <property type="evidence" value="ECO:0007669"/>
    <property type="project" value="UniProtKB-SubCell"/>
</dbReference>
<name>A0A8J8MDD4_9FIRM</name>
<dbReference type="InterPro" id="IPR025997">
    <property type="entry name" value="SBP_2_dom"/>
</dbReference>
<dbReference type="Pfam" id="PF13407">
    <property type="entry name" value="Peripla_BP_4"/>
    <property type="match status" value="1"/>
</dbReference>
<dbReference type="Proteomes" id="UP000677305">
    <property type="component" value="Chromosome"/>
</dbReference>
<accession>A0A8J8MDD4</accession>
<evidence type="ECO:0000313" key="6">
    <source>
        <dbReference type="Proteomes" id="UP000677305"/>
    </source>
</evidence>
<dbReference type="AlphaFoldDB" id="A0A8J8MDD4"/>
<dbReference type="PANTHER" id="PTHR46847">
    <property type="entry name" value="D-ALLOSE-BINDING PERIPLASMIC PROTEIN-RELATED"/>
    <property type="match status" value="1"/>
</dbReference>
<keyword evidence="3" id="KW-0732">Signal</keyword>
<gene>
    <name evidence="5" type="ORF">HYG85_18970</name>
</gene>
<keyword evidence="6" id="KW-1185">Reference proteome</keyword>
<proteinExistence type="inferred from homology"/>
<evidence type="ECO:0000256" key="3">
    <source>
        <dbReference type="ARBA" id="ARBA00022729"/>
    </source>
</evidence>
<dbReference type="KEGG" id="vgu:HYG85_18970"/>
<evidence type="ECO:0000259" key="4">
    <source>
        <dbReference type="Pfam" id="PF13407"/>
    </source>
</evidence>
<dbReference type="Gene3D" id="3.40.50.2300">
    <property type="match status" value="2"/>
</dbReference>
<dbReference type="RefSeq" id="WP_212690997.1">
    <property type="nucleotide sequence ID" value="NZ_CP058561.1"/>
</dbReference>
<evidence type="ECO:0000256" key="2">
    <source>
        <dbReference type="ARBA" id="ARBA00007639"/>
    </source>
</evidence>
<dbReference type="SUPFAM" id="SSF53822">
    <property type="entry name" value="Periplasmic binding protein-like I"/>
    <property type="match status" value="1"/>
</dbReference>
<organism evidence="5 6">
    <name type="scientific">Vallitalea guaymasensis</name>
    <dbReference type="NCBI Taxonomy" id="1185412"/>
    <lineage>
        <taxon>Bacteria</taxon>
        <taxon>Bacillati</taxon>
        <taxon>Bacillota</taxon>
        <taxon>Clostridia</taxon>
        <taxon>Lachnospirales</taxon>
        <taxon>Vallitaleaceae</taxon>
        <taxon>Vallitalea</taxon>
    </lineage>
</organism>
<evidence type="ECO:0000313" key="5">
    <source>
        <dbReference type="EMBL" id="QUH30887.1"/>
    </source>
</evidence>
<comment type="subcellular location">
    <subcellularLocation>
        <location evidence="1">Cell envelope</location>
    </subcellularLocation>
</comment>
<protein>
    <submittedName>
        <fullName evidence="5">Substrate-binding domain-containing protein</fullName>
    </submittedName>
</protein>
<sequence>MILLLCGCNSNINHKNYSENNQDKYKIGVVLKAMDSEYCLSLKSGIEKAADELDVEVLIVHPQTEKDVRQQKILINDMLNSDVDAIVVVPCDSYYSEYMEIAKEKDIPVFSMDTDIYGEDEIYIGSNNLLIGKLAGEYMNDRLEGKGSVAILTGTLIQSPHIERLKGFKDYIELNTDIEIVYEKEAYCSFLDSVQKTKEILDKFPDIDGVFCTNATMTLGVMDRLEFLKLDEPISIIGVDTQTDSIRKIIDGKITGMVSQNGYEIANETVHTVVRYLNGEKIEKNIYIDSEFIRKDNAENYLKTNN</sequence>